<proteinExistence type="predicted"/>
<protein>
    <submittedName>
        <fullName evidence="2">PPARGC1 and ESRR induced regulator, muscle 1</fullName>
    </submittedName>
</protein>
<dbReference type="Proteomes" id="UP000765507">
    <property type="component" value="Unassembled WGS sequence"/>
</dbReference>
<comment type="caution">
    <text evidence="2">The sequence shown here is derived from an EMBL/GenBank/DDBJ whole genome shotgun (WGS) entry which is preliminary data.</text>
</comment>
<dbReference type="AlphaFoldDB" id="A0A8T1T6F2"/>
<evidence type="ECO:0000256" key="1">
    <source>
        <dbReference type="SAM" id="MobiDB-lite"/>
    </source>
</evidence>
<feature type="compositionally biased region" description="Basic residues" evidence="1">
    <location>
        <begin position="258"/>
        <end position="272"/>
    </location>
</feature>
<keyword evidence="3" id="KW-1185">Reference proteome</keyword>
<reference evidence="2 3" key="1">
    <citation type="journal article" date="2020" name="G3 (Bethesda)">
        <title>Draft Genome of the Common Snapping Turtle, Chelydra serpentina, a Model for Phenotypic Plasticity in Reptiles.</title>
        <authorList>
            <person name="Das D."/>
            <person name="Singh S.K."/>
            <person name="Bierstedt J."/>
            <person name="Erickson A."/>
            <person name="Galli G.L.J."/>
            <person name="Crossley D.A. 2nd"/>
            <person name="Rhen T."/>
        </authorList>
    </citation>
    <scope>NUCLEOTIDE SEQUENCE [LARGE SCALE GENOMIC DNA]</scope>
    <source>
        <strain evidence="2">KW</strain>
    </source>
</reference>
<dbReference type="EMBL" id="JAHGAV010000033">
    <property type="protein sequence ID" value="KAG6936375.1"/>
    <property type="molecule type" value="Genomic_DNA"/>
</dbReference>
<name>A0A8T1T6F2_CHESE</name>
<gene>
    <name evidence="2" type="primary">PERM1</name>
    <name evidence="2" type="ORF">G0U57_012577</name>
</gene>
<sequence>MGFLTPSARLPESKGKGLVAKPALGGLEGENEAQRGGTLTCGMLGDEGRGLALGGQAGSTPRSTGVEDPAVQPFPGEVKETRHARPKQATDLGIRETMSLNQSGKPTASQREACRSTTEKALRLGSTVAFGGDAEDGAQGRQRSVLLGGMFPHHSAAEDSQDVARPALTWPEMYDYFFCDAQEQGGEMNSLGGVAKTPLSPCEKEEEVPEMYGPEMYEYFFNEPEGSRGRQQRHLCGARQLGANFITVRKPGGPGLSHSRRARRRYLHPRGL</sequence>
<organism evidence="2 3">
    <name type="scientific">Chelydra serpentina</name>
    <name type="common">Snapping turtle</name>
    <name type="synonym">Testudo serpentina</name>
    <dbReference type="NCBI Taxonomy" id="8475"/>
    <lineage>
        <taxon>Eukaryota</taxon>
        <taxon>Metazoa</taxon>
        <taxon>Chordata</taxon>
        <taxon>Craniata</taxon>
        <taxon>Vertebrata</taxon>
        <taxon>Euteleostomi</taxon>
        <taxon>Archelosauria</taxon>
        <taxon>Testudinata</taxon>
        <taxon>Testudines</taxon>
        <taxon>Cryptodira</taxon>
        <taxon>Durocryptodira</taxon>
        <taxon>Americhelydia</taxon>
        <taxon>Chelydroidea</taxon>
        <taxon>Chelydridae</taxon>
        <taxon>Chelydra</taxon>
    </lineage>
</organism>
<dbReference type="OrthoDB" id="8943218at2759"/>
<feature type="region of interest" description="Disordered" evidence="1">
    <location>
        <begin position="1"/>
        <end position="74"/>
    </location>
</feature>
<evidence type="ECO:0000313" key="2">
    <source>
        <dbReference type="EMBL" id="KAG6936375.1"/>
    </source>
</evidence>
<evidence type="ECO:0000313" key="3">
    <source>
        <dbReference type="Proteomes" id="UP000765507"/>
    </source>
</evidence>
<feature type="region of interest" description="Disordered" evidence="1">
    <location>
        <begin position="248"/>
        <end position="272"/>
    </location>
</feature>
<accession>A0A8T1T6F2</accession>